<evidence type="ECO:0000256" key="7">
    <source>
        <dbReference type="ARBA" id="ARBA00023034"/>
    </source>
</evidence>
<dbReference type="PANTHER" id="PTHR12369:SF5">
    <property type="entry name" value="HEXOSYLTRANSFERASE"/>
    <property type="match status" value="1"/>
</dbReference>
<feature type="non-terminal residue" evidence="10">
    <location>
        <position position="1"/>
    </location>
</feature>
<dbReference type="SUPFAM" id="SSF53448">
    <property type="entry name" value="Nucleotide-diphospho-sugar transferases"/>
    <property type="match status" value="1"/>
</dbReference>
<evidence type="ECO:0000313" key="11">
    <source>
        <dbReference type="Proteomes" id="UP001159427"/>
    </source>
</evidence>
<dbReference type="EC" id="2.4.1.-" evidence="9"/>
<dbReference type="EMBL" id="CALNXI010000994">
    <property type="protein sequence ID" value="CAH3150517.1"/>
    <property type="molecule type" value="Genomic_DNA"/>
</dbReference>
<evidence type="ECO:0000256" key="2">
    <source>
        <dbReference type="ARBA" id="ARBA00009239"/>
    </source>
</evidence>
<organism evidence="10 11">
    <name type="scientific">Porites evermanni</name>
    <dbReference type="NCBI Taxonomy" id="104178"/>
    <lineage>
        <taxon>Eukaryota</taxon>
        <taxon>Metazoa</taxon>
        <taxon>Cnidaria</taxon>
        <taxon>Anthozoa</taxon>
        <taxon>Hexacorallia</taxon>
        <taxon>Scleractinia</taxon>
        <taxon>Fungiina</taxon>
        <taxon>Poritidae</taxon>
        <taxon>Porites</taxon>
    </lineage>
</organism>
<accession>A0ABN8PU75</accession>
<dbReference type="Gene3D" id="3.90.550.10">
    <property type="entry name" value="Spore Coat Polysaccharide Biosynthesis Protein SpsA, Chain A"/>
    <property type="match status" value="1"/>
</dbReference>
<keyword evidence="7 9" id="KW-0333">Golgi apparatus</keyword>
<protein>
    <recommendedName>
        <fullName evidence="9">Hexosyltransferase</fullName>
        <ecNumber evidence="9">2.4.1.-</ecNumber>
    </recommendedName>
</protein>
<dbReference type="InterPro" id="IPR008428">
    <property type="entry name" value="Chond_GalNAc"/>
</dbReference>
<keyword evidence="8" id="KW-0472">Membrane</keyword>
<evidence type="ECO:0000256" key="8">
    <source>
        <dbReference type="ARBA" id="ARBA00023136"/>
    </source>
</evidence>
<keyword evidence="5 9" id="KW-0735">Signal-anchor</keyword>
<evidence type="ECO:0000256" key="6">
    <source>
        <dbReference type="ARBA" id="ARBA00022989"/>
    </source>
</evidence>
<evidence type="ECO:0000256" key="9">
    <source>
        <dbReference type="RuleBase" id="RU364016"/>
    </source>
</evidence>
<dbReference type="Proteomes" id="UP001159427">
    <property type="component" value="Unassembled WGS sequence"/>
</dbReference>
<dbReference type="InterPro" id="IPR029044">
    <property type="entry name" value="Nucleotide-diphossugar_trans"/>
</dbReference>
<dbReference type="Pfam" id="PF05679">
    <property type="entry name" value="CHGN"/>
    <property type="match status" value="1"/>
</dbReference>
<evidence type="ECO:0000256" key="3">
    <source>
        <dbReference type="ARBA" id="ARBA00022679"/>
    </source>
</evidence>
<sequence length="489" mass="56364">FPFKLNDRFVKSFSELSRVSFVLGLGLRPRLLQPLSSDQTGRENLVRTAVRNYLREYQRKPTDASSQRKERGTNMRFLWTCLRRRRPGPLDTWSFLFGIVISSLPFMGYFLLGPHCTCSSVPANLFTRKQSRLDLVASLSKELSSLPTCPYNPSFLIRGTIARYSGWWRINESLVFPRDDTNMLNRGSPWHWFQPSPLADRKKVSVVVNKLLTTFQSRKNYLKKVYKVIQKSDPGNGDRFLLDLALGLVHDPLNRSIRFAQHVYQRNGSDILCHPEGMNWNSSATVYLILAVKDQGLWVHHFLKQLTIASLLTGDTNFHVIIADFQSKDINMSEAFSTSLLRSRHTIINLMGKFYRTLALNKAAEAVPNAHDILFVFDLHIDVPADIMDSVRKNTIAGRMVYFPAVGRLDQGSNSVEHRGFWQMDGYGLVAMYKSDWIRVGGMNTKDYKYKWGGEDWDLLDRVLMASLEVERNKYPGLYHHYHSPKKWN</sequence>
<evidence type="ECO:0000256" key="4">
    <source>
        <dbReference type="ARBA" id="ARBA00022692"/>
    </source>
</evidence>
<keyword evidence="3 9" id="KW-0808">Transferase</keyword>
<keyword evidence="11" id="KW-1185">Reference proteome</keyword>
<evidence type="ECO:0000256" key="5">
    <source>
        <dbReference type="ARBA" id="ARBA00022968"/>
    </source>
</evidence>
<keyword evidence="6" id="KW-1133">Transmembrane helix</keyword>
<keyword evidence="4" id="KW-0812">Transmembrane</keyword>
<comment type="caution">
    <text evidence="10">The sequence shown here is derived from an EMBL/GenBank/DDBJ whole genome shotgun (WGS) entry which is preliminary data.</text>
</comment>
<dbReference type="PANTHER" id="PTHR12369">
    <property type="entry name" value="CHONDROITIN SYNTHASE"/>
    <property type="match status" value="1"/>
</dbReference>
<evidence type="ECO:0000256" key="1">
    <source>
        <dbReference type="ARBA" id="ARBA00004447"/>
    </source>
</evidence>
<proteinExistence type="inferred from homology"/>
<name>A0ABN8PU75_9CNID</name>
<dbReference type="InterPro" id="IPR051227">
    <property type="entry name" value="CS_glycosyltransferase"/>
</dbReference>
<reference evidence="10 11" key="1">
    <citation type="submission" date="2022-05" db="EMBL/GenBank/DDBJ databases">
        <authorList>
            <consortium name="Genoscope - CEA"/>
            <person name="William W."/>
        </authorList>
    </citation>
    <scope>NUCLEOTIDE SEQUENCE [LARGE SCALE GENOMIC DNA]</scope>
</reference>
<gene>
    <name evidence="10" type="ORF">PEVE_00045285</name>
</gene>
<evidence type="ECO:0000313" key="10">
    <source>
        <dbReference type="EMBL" id="CAH3150517.1"/>
    </source>
</evidence>
<comment type="subcellular location">
    <subcellularLocation>
        <location evidence="1 9">Golgi apparatus</location>
        <location evidence="1 9">Golgi stack membrane</location>
        <topology evidence="1 9">Single-pass type II membrane protein</topology>
    </subcellularLocation>
</comment>
<comment type="similarity">
    <text evidence="2 9">Belongs to the chondroitin N-acetylgalactosaminyltransferase family.</text>
</comment>